<feature type="transmembrane region" description="Helical" evidence="2">
    <location>
        <begin position="171"/>
        <end position="189"/>
    </location>
</feature>
<dbReference type="RefSeq" id="WP_271219560.1">
    <property type="nucleotide sequence ID" value="NZ_BAAAVD010000014.1"/>
</dbReference>
<feature type="region of interest" description="Disordered" evidence="1">
    <location>
        <begin position="266"/>
        <end position="312"/>
    </location>
</feature>
<accession>A0A9W6MEI5</accession>
<evidence type="ECO:0000256" key="1">
    <source>
        <dbReference type="SAM" id="MobiDB-lite"/>
    </source>
</evidence>
<evidence type="ECO:0000313" key="4">
    <source>
        <dbReference type="Proteomes" id="UP001143474"/>
    </source>
</evidence>
<feature type="transmembrane region" description="Helical" evidence="2">
    <location>
        <begin position="108"/>
        <end position="131"/>
    </location>
</feature>
<reference evidence="3" key="1">
    <citation type="journal article" date="2014" name="Int. J. Syst. Evol. Microbiol.">
        <title>Complete genome sequence of Corynebacterium casei LMG S-19264T (=DSM 44701T), isolated from a smear-ripened cheese.</title>
        <authorList>
            <consortium name="US DOE Joint Genome Institute (JGI-PGF)"/>
            <person name="Walter F."/>
            <person name="Albersmeier A."/>
            <person name="Kalinowski J."/>
            <person name="Ruckert C."/>
        </authorList>
    </citation>
    <scope>NUCLEOTIDE SEQUENCE</scope>
    <source>
        <strain evidence="3">VKM Ac-2007</strain>
    </source>
</reference>
<keyword evidence="2" id="KW-0472">Membrane</keyword>
<name>A0A9W6MEI5_9ACTN</name>
<dbReference type="Proteomes" id="UP001143474">
    <property type="component" value="Unassembled WGS sequence"/>
</dbReference>
<feature type="compositionally biased region" description="Polar residues" evidence="1">
    <location>
        <begin position="289"/>
        <end position="312"/>
    </location>
</feature>
<gene>
    <name evidence="3" type="ORF">GCM10017600_45780</name>
</gene>
<organism evidence="3 4">
    <name type="scientific">Streptosporangium carneum</name>
    <dbReference type="NCBI Taxonomy" id="47481"/>
    <lineage>
        <taxon>Bacteria</taxon>
        <taxon>Bacillati</taxon>
        <taxon>Actinomycetota</taxon>
        <taxon>Actinomycetes</taxon>
        <taxon>Streptosporangiales</taxon>
        <taxon>Streptosporangiaceae</taxon>
        <taxon>Streptosporangium</taxon>
    </lineage>
</organism>
<reference evidence="3" key="2">
    <citation type="submission" date="2023-01" db="EMBL/GenBank/DDBJ databases">
        <authorList>
            <person name="Sun Q."/>
            <person name="Evtushenko L."/>
        </authorList>
    </citation>
    <scope>NUCLEOTIDE SEQUENCE</scope>
    <source>
        <strain evidence="3">VKM Ac-2007</strain>
    </source>
</reference>
<evidence type="ECO:0000313" key="3">
    <source>
        <dbReference type="EMBL" id="GLK11172.1"/>
    </source>
</evidence>
<evidence type="ECO:0000256" key="2">
    <source>
        <dbReference type="SAM" id="Phobius"/>
    </source>
</evidence>
<keyword evidence="4" id="KW-1185">Reference proteome</keyword>
<sequence>MTDQDRPDRGSVIDLLQRVGSVALPVGVSLYALLYLGIQQVYGVFDISPEQAGIDQATLFGRLVGCLILLVLGGVPVLGALVGVGWLLDRLARGWLVRLGHAVRERAWAAAAVGAVWCGATYWGLLGYAGLAEGTELAVIVLVAVGIGVAVFLVPFRLLRRRPTGRAGMRTVIAAFTGIGLGFTLIGQMESDAVELASTGRGSLVLSMVGFQDQWVVATTGTGRPVRGVPLLLLGEHEGTYAFYDCARRETFRRPMGSTVLQQMELEPEHDESFTCAAPAPAKEPPKNPTLSPENSAPSSKNPTPSSEDPAP</sequence>
<dbReference type="EMBL" id="BSEV01000010">
    <property type="protein sequence ID" value="GLK11172.1"/>
    <property type="molecule type" value="Genomic_DNA"/>
</dbReference>
<comment type="caution">
    <text evidence="3">The sequence shown here is derived from an EMBL/GenBank/DDBJ whole genome shotgun (WGS) entry which is preliminary data.</text>
</comment>
<keyword evidence="2" id="KW-1133">Transmembrane helix</keyword>
<dbReference type="AlphaFoldDB" id="A0A9W6MEI5"/>
<feature type="transmembrane region" description="Helical" evidence="2">
    <location>
        <begin position="62"/>
        <end position="88"/>
    </location>
</feature>
<proteinExistence type="predicted"/>
<feature type="transmembrane region" description="Helical" evidence="2">
    <location>
        <begin position="21"/>
        <end position="42"/>
    </location>
</feature>
<feature type="transmembrane region" description="Helical" evidence="2">
    <location>
        <begin position="137"/>
        <end position="159"/>
    </location>
</feature>
<protein>
    <submittedName>
        <fullName evidence="3">Uncharacterized protein</fullName>
    </submittedName>
</protein>
<keyword evidence="2" id="KW-0812">Transmembrane</keyword>